<gene>
    <name evidence="3" type="ORF">DCF17_07985</name>
</gene>
<organism evidence="3 4">
    <name type="scientific">Shackletoniella antarctica</name>
    <dbReference type="NCBI Taxonomy" id="268115"/>
    <lineage>
        <taxon>Bacteria</taxon>
        <taxon>Bacillati</taxon>
        <taxon>Cyanobacteriota</taxon>
        <taxon>Cyanophyceae</taxon>
        <taxon>Oculatellales</taxon>
        <taxon>Oculatellaceae</taxon>
        <taxon>Shackletoniella</taxon>
    </lineage>
</organism>
<keyword evidence="1" id="KW-0042">Antenna complex</keyword>
<proteinExistence type="inferred from homology"/>
<name>A0A2W4YIF0_9CYAN</name>
<evidence type="ECO:0000259" key="2">
    <source>
        <dbReference type="PROSITE" id="PS51773"/>
    </source>
</evidence>
<dbReference type="InterPro" id="IPR015233">
    <property type="entry name" value="Orange_carotenoid-bd_N"/>
</dbReference>
<dbReference type="Proteomes" id="UP000249081">
    <property type="component" value="Unassembled WGS sequence"/>
</dbReference>
<dbReference type="GO" id="GO:0016037">
    <property type="term" value="P:light absorption"/>
    <property type="evidence" value="ECO:0007669"/>
    <property type="project" value="UniProtKB-UniRule"/>
</dbReference>
<evidence type="ECO:0000313" key="4">
    <source>
        <dbReference type="Proteomes" id="UP000249081"/>
    </source>
</evidence>
<sequence length="169" mass="18871">MGLSSPLQTAFTIPHNKLLRKTAMTAVDIPLQFEQVVQAYESANVDCQIAILWQTYDTLGQAFAAIAPVALFSQAVQQLINQMQQVGRDDQVSILCDIVAGADTRFAHAYQALNTNMKLAFWHRLFAYLPVSRLPLSTCQQVPVTRALLTRLDAMGLNERLHFLRRVVG</sequence>
<dbReference type="GO" id="GO:0031404">
    <property type="term" value="F:chloride ion binding"/>
    <property type="evidence" value="ECO:0007669"/>
    <property type="project" value="InterPro"/>
</dbReference>
<dbReference type="GO" id="GO:0030089">
    <property type="term" value="C:phycobilisome"/>
    <property type="evidence" value="ECO:0007669"/>
    <property type="project" value="UniProtKB-UniRule"/>
</dbReference>
<keyword evidence="1" id="KW-0605">Phycobilisome</keyword>
<evidence type="ECO:0000256" key="1">
    <source>
        <dbReference type="PROSITE-ProRule" id="PRU01109"/>
    </source>
</evidence>
<reference evidence="4" key="1">
    <citation type="submission" date="2018-04" db="EMBL/GenBank/DDBJ databases">
        <authorList>
            <person name="Cornet L."/>
        </authorList>
    </citation>
    <scope>NUCLEOTIDE SEQUENCE [LARGE SCALE GENOMIC DNA]</scope>
</reference>
<dbReference type="AlphaFoldDB" id="A0A2W4YIF0"/>
<dbReference type="InterPro" id="IPR036917">
    <property type="entry name" value="Orange_carotenoid-bd_N_sf"/>
</dbReference>
<comment type="similarity">
    <text evidence="1">Belongs to the orange carotenoid-binding protein family.</text>
</comment>
<accession>A0A2W4YIF0</accession>
<comment type="caution">
    <text evidence="3">The sequence shown here is derived from an EMBL/GenBank/DDBJ whole genome shotgun (WGS) entry which is preliminary data.</text>
</comment>
<dbReference type="Pfam" id="PF09150">
    <property type="entry name" value="Carot_N"/>
    <property type="match status" value="1"/>
</dbReference>
<keyword evidence="1" id="KW-0157">Chromophore</keyword>
<reference evidence="3 4" key="2">
    <citation type="submission" date="2018-06" db="EMBL/GenBank/DDBJ databases">
        <title>Metagenomic assembly of (sub)arctic Cyanobacteria and their associated microbiome from non-axenic cultures.</title>
        <authorList>
            <person name="Baurain D."/>
        </authorList>
    </citation>
    <scope>NUCLEOTIDE SEQUENCE [LARGE SCALE GENOMIC DNA]</scope>
    <source>
        <strain evidence="3">ULC041bin1</strain>
    </source>
</reference>
<dbReference type="Gene3D" id="1.10.2090.10">
    <property type="entry name" value="Orange carotenoid-binding protein, N-terminal domain"/>
    <property type="match status" value="1"/>
</dbReference>
<protein>
    <recommendedName>
        <fullName evidence="2">OCP N-terminal domain-containing protein</fullName>
    </recommendedName>
</protein>
<feature type="domain" description="OCP N-terminal" evidence="2">
    <location>
        <begin position="30"/>
        <end position="169"/>
    </location>
</feature>
<keyword evidence="1" id="KW-0793">Thylakoid</keyword>
<evidence type="ECO:0000313" key="3">
    <source>
        <dbReference type="EMBL" id="PZO42808.1"/>
    </source>
</evidence>
<dbReference type="PROSITE" id="PS51773">
    <property type="entry name" value="OCP_N"/>
    <property type="match status" value="1"/>
</dbReference>
<keyword evidence="1" id="KW-0472">Membrane</keyword>
<dbReference type="SUPFAM" id="SSF81930">
    <property type="entry name" value="Orange carotenoid protein, N-terminal domain"/>
    <property type="match status" value="1"/>
</dbReference>
<dbReference type="EMBL" id="QBMN01000042">
    <property type="protein sequence ID" value="PZO42808.1"/>
    <property type="molecule type" value="Genomic_DNA"/>
</dbReference>